<evidence type="ECO:0000313" key="2">
    <source>
        <dbReference type="Proteomes" id="UP000184079"/>
    </source>
</evidence>
<accession>A0A1M5TMB5</accession>
<dbReference type="EMBL" id="FQXD01000008">
    <property type="protein sequence ID" value="SHH51922.1"/>
    <property type="molecule type" value="Genomic_DNA"/>
</dbReference>
<reference evidence="2" key="1">
    <citation type="submission" date="2016-11" db="EMBL/GenBank/DDBJ databases">
        <authorList>
            <person name="Varghese N."/>
            <person name="Submissions S."/>
        </authorList>
    </citation>
    <scope>NUCLEOTIDE SEQUENCE [LARGE SCALE GENOMIC DNA]</scope>
    <source>
        <strain evidence="2">CGMCC 1.6496</strain>
    </source>
</reference>
<sequence length="52" mass="6297">MFFQSFKESRCKRKIKETAWIAVHLYLTIGKHEFFRVLTLYCHKDFGDSQVL</sequence>
<gene>
    <name evidence="1" type="ORF">SAMN05421807_10868</name>
</gene>
<dbReference type="Proteomes" id="UP000184079">
    <property type="component" value="Unassembled WGS sequence"/>
</dbReference>
<evidence type="ECO:0000313" key="1">
    <source>
        <dbReference type="EMBL" id="SHH51922.1"/>
    </source>
</evidence>
<organism evidence="1 2">
    <name type="scientific">Virgibacillus chiguensis</name>
    <dbReference type="NCBI Taxonomy" id="411959"/>
    <lineage>
        <taxon>Bacteria</taxon>
        <taxon>Bacillati</taxon>
        <taxon>Bacillota</taxon>
        <taxon>Bacilli</taxon>
        <taxon>Bacillales</taxon>
        <taxon>Bacillaceae</taxon>
        <taxon>Virgibacillus</taxon>
    </lineage>
</organism>
<name>A0A1M5TMB5_9BACI</name>
<dbReference type="AlphaFoldDB" id="A0A1M5TMB5"/>
<protein>
    <submittedName>
        <fullName evidence="1">Uncharacterized protein</fullName>
    </submittedName>
</protein>
<proteinExistence type="predicted"/>
<keyword evidence="2" id="KW-1185">Reference proteome</keyword>